<organism evidence="1">
    <name type="scientific">marine sediment metagenome</name>
    <dbReference type="NCBI Taxonomy" id="412755"/>
    <lineage>
        <taxon>unclassified sequences</taxon>
        <taxon>metagenomes</taxon>
        <taxon>ecological metagenomes</taxon>
    </lineage>
</organism>
<gene>
    <name evidence="1" type="ORF">S12H4_56878</name>
</gene>
<feature type="non-terminal residue" evidence="1">
    <location>
        <position position="1"/>
    </location>
</feature>
<reference evidence="1" key="1">
    <citation type="journal article" date="2014" name="Front. Microbiol.">
        <title>High frequency of phylogenetically diverse reductive dehalogenase-homologous genes in deep subseafloor sedimentary metagenomes.</title>
        <authorList>
            <person name="Kawai M."/>
            <person name="Futagami T."/>
            <person name="Toyoda A."/>
            <person name="Takaki Y."/>
            <person name="Nishi S."/>
            <person name="Hori S."/>
            <person name="Arai W."/>
            <person name="Tsubouchi T."/>
            <person name="Morono Y."/>
            <person name="Uchiyama I."/>
            <person name="Ito T."/>
            <person name="Fujiyama A."/>
            <person name="Inagaki F."/>
            <person name="Takami H."/>
        </authorList>
    </citation>
    <scope>NUCLEOTIDE SEQUENCE</scope>
    <source>
        <strain evidence="1">Expedition CK06-06</strain>
    </source>
</reference>
<proteinExistence type="predicted"/>
<comment type="caution">
    <text evidence="1">The sequence shown here is derived from an EMBL/GenBank/DDBJ whole genome shotgun (WGS) entry which is preliminary data.</text>
</comment>
<accession>X1W097</accession>
<dbReference type="EMBL" id="BARW01036691">
    <property type="protein sequence ID" value="GAJ19825.1"/>
    <property type="molecule type" value="Genomic_DNA"/>
</dbReference>
<evidence type="ECO:0000313" key="1">
    <source>
        <dbReference type="EMBL" id="GAJ19825.1"/>
    </source>
</evidence>
<dbReference type="AlphaFoldDB" id="X1W097"/>
<protein>
    <submittedName>
        <fullName evidence="1">Uncharacterized protein</fullName>
    </submittedName>
</protein>
<sequence length="30" mass="3306">SFLAVVLVAIILYDKIFYGYKSDNGQPALS</sequence>
<name>X1W097_9ZZZZ</name>